<evidence type="ECO:0000313" key="3">
    <source>
        <dbReference type="EMBL" id="UOR11545.1"/>
    </source>
</evidence>
<sequence>MKVGVIGTGNMGENHVRTYLSLHEHCQLVGIFDNDEKKGHQIAEKYKVKQFQSMSDLLKSVDAVSIAVPTEFHYDIGLTCIEHNVHMLMEKPITSTVAQAEALLDKALKADVKVQVGHIELFNPLIQVLTKELENEDIIGVVFHRMSPYDERIKNVDVVKDLMIHDLYILKALLKDKITEFYALGNIIEDTPKHAVAIARFSQGVTAQLTASFKSKRKARNIQILTEDAFIEVDILNREIKLTRSVLEDKSNSPVTLTQNIQVDDSIQPLSIELVDFINCIKFEKEPSVSGEDGMRTLMITNKISEAISNLKANDDVH</sequence>
<organism evidence="3 4">
    <name type="scientific">Halobacillus amylolyticus</name>
    <dbReference type="NCBI Taxonomy" id="2932259"/>
    <lineage>
        <taxon>Bacteria</taxon>
        <taxon>Bacillati</taxon>
        <taxon>Bacillota</taxon>
        <taxon>Bacilli</taxon>
        <taxon>Bacillales</taxon>
        <taxon>Bacillaceae</taxon>
        <taxon>Halobacillus</taxon>
    </lineage>
</organism>
<dbReference type="PANTHER" id="PTHR43377">
    <property type="entry name" value="BILIVERDIN REDUCTASE A"/>
    <property type="match status" value="1"/>
</dbReference>
<proteinExistence type="predicted"/>
<dbReference type="EMBL" id="CP095075">
    <property type="protein sequence ID" value="UOR11545.1"/>
    <property type="molecule type" value="Genomic_DNA"/>
</dbReference>
<dbReference type="InterPro" id="IPR036291">
    <property type="entry name" value="NAD(P)-bd_dom_sf"/>
</dbReference>
<dbReference type="InterPro" id="IPR055170">
    <property type="entry name" value="GFO_IDH_MocA-like_dom"/>
</dbReference>
<evidence type="ECO:0000259" key="1">
    <source>
        <dbReference type="Pfam" id="PF01408"/>
    </source>
</evidence>
<dbReference type="SUPFAM" id="SSF51735">
    <property type="entry name" value="NAD(P)-binding Rossmann-fold domains"/>
    <property type="match status" value="1"/>
</dbReference>
<feature type="domain" description="Gfo/Idh/MocA-like oxidoreductase N-terminal" evidence="1">
    <location>
        <begin position="1"/>
        <end position="118"/>
    </location>
</feature>
<dbReference type="Gene3D" id="3.40.50.720">
    <property type="entry name" value="NAD(P)-binding Rossmann-like Domain"/>
    <property type="match status" value="1"/>
</dbReference>
<evidence type="ECO:0000259" key="2">
    <source>
        <dbReference type="Pfam" id="PF22725"/>
    </source>
</evidence>
<dbReference type="SUPFAM" id="SSF55347">
    <property type="entry name" value="Glyceraldehyde-3-phosphate dehydrogenase-like, C-terminal domain"/>
    <property type="match status" value="1"/>
</dbReference>
<dbReference type="Gene3D" id="3.30.360.10">
    <property type="entry name" value="Dihydrodipicolinate Reductase, domain 2"/>
    <property type="match status" value="1"/>
</dbReference>
<protein>
    <submittedName>
        <fullName evidence="3">Gfo/Idh/MocA family oxidoreductase</fullName>
    </submittedName>
</protein>
<accession>A0ABY4H9K2</accession>
<dbReference type="Pfam" id="PF22725">
    <property type="entry name" value="GFO_IDH_MocA_C3"/>
    <property type="match status" value="1"/>
</dbReference>
<dbReference type="Pfam" id="PF01408">
    <property type="entry name" value="GFO_IDH_MocA"/>
    <property type="match status" value="1"/>
</dbReference>
<dbReference type="RefSeq" id="WP_245031643.1">
    <property type="nucleotide sequence ID" value="NZ_CP095075.1"/>
</dbReference>
<gene>
    <name evidence="3" type="ORF">MUO15_18490</name>
</gene>
<dbReference type="InterPro" id="IPR000683">
    <property type="entry name" value="Gfo/Idh/MocA-like_OxRdtase_N"/>
</dbReference>
<dbReference type="InterPro" id="IPR051450">
    <property type="entry name" value="Gfo/Idh/MocA_Oxidoreductases"/>
</dbReference>
<feature type="domain" description="GFO/IDH/MocA-like oxidoreductase" evidence="2">
    <location>
        <begin position="158"/>
        <end position="229"/>
    </location>
</feature>
<reference evidence="3" key="1">
    <citation type="submission" date="2022-04" db="EMBL/GenBank/DDBJ databases">
        <title>Halobacillus sp. isolated from saltern.</title>
        <authorList>
            <person name="Won M."/>
            <person name="Lee C.-M."/>
            <person name="Woen H.-Y."/>
            <person name="Kwon S.-W."/>
        </authorList>
    </citation>
    <scope>NUCLEOTIDE SEQUENCE</scope>
    <source>
        <strain evidence="3">SSHM10-5</strain>
    </source>
</reference>
<evidence type="ECO:0000313" key="4">
    <source>
        <dbReference type="Proteomes" id="UP000830326"/>
    </source>
</evidence>
<dbReference type="PANTHER" id="PTHR43377:SF1">
    <property type="entry name" value="BILIVERDIN REDUCTASE A"/>
    <property type="match status" value="1"/>
</dbReference>
<dbReference type="Proteomes" id="UP000830326">
    <property type="component" value="Chromosome"/>
</dbReference>
<name>A0ABY4H9K2_9BACI</name>
<keyword evidence="4" id="KW-1185">Reference proteome</keyword>